<organism evidence="1 2">
    <name type="scientific">Pangasianodon gigas</name>
    <name type="common">Mekong giant catfish</name>
    <name type="synonym">Pangasius gigas</name>
    <dbReference type="NCBI Taxonomy" id="30993"/>
    <lineage>
        <taxon>Eukaryota</taxon>
        <taxon>Metazoa</taxon>
        <taxon>Chordata</taxon>
        <taxon>Craniata</taxon>
        <taxon>Vertebrata</taxon>
        <taxon>Euteleostomi</taxon>
        <taxon>Actinopterygii</taxon>
        <taxon>Neopterygii</taxon>
        <taxon>Teleostei</taxon>
        <taxon>Ostariophysi</taxon>
        <taxon>Siluriformes</taxon>
        <taxon>Pangasiidae</taxon>
        <taxon>Pangasianodon</taxon>
    </lineage>
</organism>
<keyword evidence="2" id="KW-1185">Reference proteome</keyword>
<accession>A0ACC5W665</accession>
<reference evidence="1 2" key="1">
    <citation type="journal article" date="2022" name="bioRxiv">
        <title>An ancient truncated duplication of the anti-Mullerian hormone receptor type 2 gene is a potential conserved master sex determinant in the Pangasiidae catfish family.</title>
        <authorList>
            <person name="Wen M."/>
            <person name="Pan Q."/>
            <person name="Jouanno E."/>
            <person name="Montfort J."/>
            <person name="Zahm M."/>
            <person name="Cabau C."/>
            <person name="Klopp C."/>
            <person name="Iampietro C."/>
            <person name="Roques C."/>
            <person name="Bouchez O."/>
            <person name="Castinel A."/>
            <person name="Donnadieu C."/>
            <person name="Parrinello H."/>
            <person name="Poncet C."/>
            <person name="Belmonte E."/>
            <person name="Gautier V."/>
            <person name="Avarre J.-C."/>
            <person name="Dugue R."/>
            <person name="Gustiano R."/>
            <person name="Ha T.T.T."/>
            <person name="Campet M."/>
            <person name="Sriphairoj K."/>
            <person name="Ribolli J."/>
            <person name="de Almeida F.L."/>
            <person name="Desvignes T."/>
            <person name="Postlethwait J.H."/>
            <person name="Bucao C.F."/>
            <person name="Robinson-Rechavi M."/>
            <person name="Bobe J."/>
            <person name="Herpin A."/>
            <person name="Guiguen Y."/>
        </authorList>
    </citation>
    <scope>NUCLEOTIDE SEQUENCE [LARGE SCALE GENOMIC DNA]</scope>
    <source>
        <strain evidence="1">YG-Dec2019</strain>
    </source>
</reference>
<evidence type="ECO:0000313" key="2">
    <source>
        <dbReference type="Proteomes" id="UP000829447"/>
    </source>
</evidence>
<dbReference type="EMBL" id="CM040454">
    <property type="protein sequence ID" value="MCI4374563.1"/>
    <property type="molecule type" value="Genomic_DNA"/>
</dbReference>
<sequence>MSSASVETHSPARPFKALQPLATTSPFTSLRDRHRGPAPALRADTTTNRNARNVIDTGADQSMMPSERGASARRGPITGFVLLAGAGISRQR</sequence>
<name>A0ACC5W665_PANGG</name>
<proteinExistence type="predicted"/>
<evidence type="ECO:0000313" key="1">
    <source>
        <dbReference type="EMBL" id="MCI4374563.1"/>
    </source>
</evidence>
<dbReference type="Proteomes" id="UP000829447">
    <property type="component" value="Linkage Group LG1"/>
</dbReference>
<comment type="caution">
    <text evidence="1">The sequence shown here is derived from an EMBL/GenBank/DDBJ whole genome shotgun (WGS) entry which is preliminary data.</text>
</comment>
<gene>
    <name evidence="1" type="ORF">PGIGA_G00007540</name>
</gene>
<protein>
    <submittedName>
        <fullName evidence="1">Uncharacterized protein</fullName>
    </submittedName>
</protein>